<dbReference type="Proteomes" id="UP001151760">
    <property type="component" value="Unassembled WGS sequence"/>
</dbReference>
<dbReference type="SUPFAM" id="SSF56672">
    <property type="entry name" value="DNA/RNA polymerases"/>
    <property type="match status" value="1"/>
</dbReference>
<evidence type="ECO:0000256" key="1">
    <source>
        <dbReference type="SAM" id="MobiDB-lite"/>
    </source>
</evidence>
<accession>A0ABQ4XI30</accession>
<feature type="region of interest" description="Disordered" evidence="1">
    <location>
        <begin position="1"/>
        <end position="42"/>
    </location>
</feature>
<evidence type="ECO:0008006" key="4">
    <source>
        <dbReference type="Google" id="ProtNLM"/>
    </source>
</evidence>
<feature type="compositionally biased region" description="Basic and acidic residues" evidence="1">
    <location>
        <begin position="1"/>
        <end position="12"/>
    </location>
</feature>
<dbReference type="EMBL" id="BQNB010009517">
    <property type="protein sequence ID" value="GJS64613.1"/>
    <property type="molecule type" value="Genomic_DNA"/>
</dbReference>
<organism evidence="2 3">
    <name type="scientific">Tanacetum coccineum</name>
    <dbReference type="NCBI Taxonomy" id="301880"/>
    <lineage>
        <taxon>Eukaryota</taxon>
        <taxon>Viridiplantae</taxon>
        <taxon>Streptophyta</taxon>
        <taxon>Embryophyta</taxon>
        <taxon>Tracheophyta</taxon>
        <taxon>Spermatophyta</taxon>
        <taxon>Magnoliopsida</taxon>
        <taxon>eudicotyledons</taxon>
        <taxon>Gunneridae</taxon>
        <taxon>Pentapetalae</taxon>
        <taxon>asterids</taxon>
        <taxon>campanulids</taxon>
        <taxon>Asterales</taxon>
        <taxon>Asteraceae</taxon>
        <taxon>Asteroideae</taxon>
        <taxon>Anthemideae</taxon>
        <taxon>Anthemidinae</taxon>
        <taxon>Tanacetum</taxon>
    </lineage>
</organism>
<reference evidence="2" key="2">
    <citation type="submission" date="2022-01" db="EMBL/GenBank/DDBJ databases">
        <authorList>
            <person name="Yamashiro T."/>
            <person name="Shiraishi A."/>
            <person name="Satake H."/>
            <person name="Nakayama K."/>
        </authorList>
    </citation>
    <scope>NUCLEOTIDE SEQUENCE</scope>
</reference>
<dbReference type="InterPro" id="IPR043502">
    <property type="entry name" value="DNA/RNA_pol_sf"/>
</dbReference>
<dbReference type="InterPro" id="IPR043128">
    <property type="entry name" value="Rev_trsase/Diguanyl_cyclase"/>
</dbReference>
<dbReference type="Gene3D" id="3.30.70.270">
    <property type="match status" value="1"/>
</dbReference>
<comment type="caution">
    <text evidence="2">The sequence shown here is derived from an EMBL/GenBank/DDBJ whole genome shotgun (WGS) entry which is preliminary data.</text>
</comment>
<evidence type="ECO:0000313" key="3">
    <source>
        <dbReference type="Proteomes" id="UP001151760"/>
    </source>
</evidence>
<proteinExistence type="predicted"/>
<protein>
    <recommendedName>
        <fullName evidence="4">Reverse transcriptase domain-containing protein</fullName>
    </recommendedName>
</protein>
<evidence type="ECO:0000313" key="2">
    <source>
        <dbReference type="EMBL" id="GJS64613.1"/>
    </source>
</evidence>
<sequence>MALTEKTRDSRRYSGPHHGPRDAKIPVYGGMSPSYNTRPAPPKECNTLPSDVTQTKRQHATKVTNLKVAIHPDYPEQEVSIGGSLSDRGRAAVCALLQRNLDIFAWEPKHMTGVPRSITKHRLKISDSIPQYHAISPITNWLSNPVMVKKSDVAGVSPNPNAKDDEEKTAFHKGQVSIAIQNLPLVGLKKCWCQPYRATETFRALRQVNMKLNPKKCTFGATEGMFLGYLIGTDGIKPCPDKTKAVIQLPSPRTECKKSSR</sequence>
<reference evidence="2" key="1">
    <citation type="journal article" date="2022" name="Int. J. Mol. Sci.">
        <title>Draft Genome of Tanacetum Coccineum: Genomic Comparison of Closely Related Tanacetum-Family Plants.</title>
        <authorList>
            <person name="Yamashiro T."/>
            <person name="Shiraishi A."/>
            <person name="Nakayama K."/>
            <person name="Satake H."/>
        </authorList>
    </citation>
    <scope>NUCLEOTIDE SEQUENCE</scope>
</reference>
<keyword evidence="3" id="KW-1185">Reference proteome</keyword>
<gene>
    <name evidence="2" type="ORF">Tco_0679177</name>
</gene>
<name>A0ABQ4XI30_9ASTR</name>